<proteinExistence type="predicted"/>
<dbReference type="InterPro" id="IPR009780">
    <property type="entry name" value="DUF1344"/>
</dbReference>
<feature type="chain" id="PRO_5008042047" evidence="1">
    <location>
        <begin position="25"/>
        <end position="74"/>
    </location>
</feature>
<dbReference type="PATRIC" id="fig|401562.4.peg.2175"/>
<dbReference type="AlphaFoldDB" id="A0A175RP21"/>
<comment type="caution">
    <text evidence="2">The sequence shown here is derived from an EMBL/GenBank/DDBJ whole genome shotgun (WGS) entry which is preliminary data.</text>
</comment>
<protein>
    <submittedName>
        <fullName evidence="2">Uncharacterized protein</fullName>
    </submittedName>
</protein>
<keyword evidence="3" id="KW-1185">Reference proteome</keyword>
<gene>
    <name evidence="2" type="ORF">NS365_12005</name>
</gene>
<name>A0A175RP21_9HYPH</name>
<dbReference type="RefSeq" id="WP_058600522.1">
    <property type="nucleotide sequence ID" value="NZ_LDQA01000025.1"/>
</dbReference>
<evidence type="ECO:0000256" key="1">
    <source>
        <dbReference type="SAM" id="SignalP"/>
    </source>
</evidence>
<feature type="signal peptide" evidence="1">
    <location>
        <begin position="1"/>
        <end position="24"/>
    </location>
</feature>
<dbReference type="Proteomes" id="UP000078529">
    <property type="component" value="Unassembled WGS sequence"/>
</dbReference>
<evidence type="ECO:0000313" key="3">
    <source>
        <dbReference type="Proteomes" id="UP000078529"/>
    </source>
</evidence>
<evidence type="ECO:0000313" key="2">
    <source>
        <dbReference type="EMBL" id="KTR05446.1"/>
    </source>
</evidence>
<organism evidence="2 3">
    <name type="scientific">Aureimonas ureilytica</name>
    <dbReference type="NCBI Taxonomy" id="401562"/>
    <lineage>
        <taxon>Bacteria</taxon>
        <taxon>Pseudomonadati</taxon>
        <taxon>Pseudomonadota</taxon>
        <taxon>Alphaproteobacteria</taxon>
        <taxon>Hyphomicrobiales</taxon>
        <taxon>Aurantimonadaceae</taxon>
        <taxon>Aureimonas</taxon>
    </lineage>
</organism>
<reference evidence="2 3" key="1">
    <citation type="journal article" date="2016" name="Front. Microbiol.">
        <title>Genomic Resource of Rice Seed Associated Bacteria.</title>
        <authorList>
            <person name="Midha S."/>
            <person name="Bansal K."/>
            <person name="Sharma S."/>
            <person name="Kumar N."/>
            <person name="Patil P.P."/>
            <person name="Chaudhry V."/>
            <person name="Patil P.B."/>
        </authorList>
    </citation>
    <scope>NUCLEOTIDE SEQUENCE [LARGE SCALE GENOMIC DNA]</scope>
    <source>
        <strain evidence="2 3">NS365</strain>
    </source>
</reference>
<dbReference type="EMBL" id="LDQA01000025">
    <property type="protein sequence ID" value="KTR05446.1"/>
    <property type="molecule type" value="Genomic_DNA"/>
</dbReference>
<accession>A0A175RP21</accession>
<dbReference type="Pfam" id="PF07076">
    <property type="entry name" value="DUF1344"/>
    <property type="match status" value="1"/>
</dbReference>
<keyword evidence="1" id="KW-0732">Signal</keyword>
<sequence length="74" mass="8015">MTRRIVALFACSALSVSMNISAQAEETGGVVEKVDHERPALKLSDGSSYLLSHDIQVEAITPGMMVHIIHEPLI</sequence>